<accession>A0AAW1YDY2</accession>
<gene>
    <name evidence="1" type="ORF">M0R45_011804</name>
</gene>
<dbReference type="EMBL" id="JBEDUW010000002">
    <property type="protein sequence ID" value="KAK9946335.1"/>
    <property type="molecule type" value="Genomic_DNA"/>
</dbReference>
<proteinExistence type="predicted"/>
<name>A0AAW1YDY2_RUBAR</name>
<dbReference type="PANTHER" id="PTHR36000:SF3">
    <property type="entry name" value="EMBRYO DEFECTIVE 1273"/>
    <property type="match status" value="1"/>
</dbReference>
<dbReference type="PANTHER" id="PTHR36000">
    <property type="entry name" value="DEFECTIVE 1273 PROTEIN, PUTATIVE-RELATED"/>
    <property type="match status" value="1"/>
</dbReference>
<dbReference type="Proteomes" id="UP001457282">
    <property type="component" value="Unassembled WGS sequence"/>
</dbReference>
<organism evidence="1 2">
    <name type="scientific">Rubus argutus</name>
    <name type="common">Southern blackberry</name>
    <dbReference type="NCBI Taxonomy" id="59490"/>
    <lineage>
        <taxon>Eukaryota</taxon>
        <taxon>Viridiplantae</taxon>
        <taxon>Streptophyta</taxon>
        <taxon>Embryophyta</taxon>
        <taxon>Tracheophyta</taxon>
        <taxon>Spermatophyta</taxon>
        <taxon>Magnoliopsida</taxon>
        <taxon>eudicotyledons</taxon>
        <taxon>Gunneridae</taxon>
        <taxon>Pentapetalae</taxon>
        <taxon>rosids</taxon>
        <taxon>fabids</taxon>
        <taxon>Rosales</taxon>
        <taxon>Rosaceae</taxon>
        <taxon>Rosoideae</taxon>
        <taxon>Rosoideae incertae sedis</taxon>
        <taxon>Rubus</taxon>
    </lineage>
</organism>
<keyword evidence="2" id="KW-1185">Reference proteome</keyword>
<protein>
    <submittedName>
        <fullName evidence="1">Uncharacterized protein</fullName>
    </submittedName>
</protein>
<comment type="caution">
    <text evidence="1">The sequence shown here is derived from an EMBL/GenBank/DDBJ whole genome shotgun (WGS) entry which is preliminary data.</text>
</comment>
<dbReference type="AlphaFoldDB" id="A0AAW1YDY2"/>
<reference evidence="1 2" key="1">
    <citation type="journal article" date="2023" name="G3 (Bethesda)">
        <title>A chromosome-length genome assembly and annotation of blackberry (Rubus argutus, cv. 'Hillquist').</title>
        <authorList>
            <person name="Bruna T."/>
            <person name="Aryal R."/>
            <person name="Dudchenko O."/>
            <person name="Sargent D.J."/>
            <person name="Mead D."/>
            <person name="Buti M."/>
            <person name="Cavallini A."/>
            <person name="Hytonen T."/>
            <person name="Andres J."/>
            <person name="Pham M."/>
            <person name="Weisz D."/>
            <person name="Mascagni F."/>
            <person name="Usai G."/>
            <person name="Natali L."/>
            <person name="Bassil N."/>
            <person name="Fernandez G.E."/>
            <person name="Lomsadze A."/>
            <person name="Armour M."/>
            <person name="Olukolu B."/>
            <person name="Poorten T."/>
            <person name="Britton C."/>
            <person name="Davik J."/>
            <person name="Ashrafi H."/>
            <person name="Aiden E.L."/>
            <person name="Borodovsky M."/>
            <person name="Worthington M."/>
        </authorList>
    </citation>
    <scope>NUCLEOTIDE SEQUENCE [LARGE SCALE GENOMIC DNA]</scope>
    <source>
        <strain evidence="1">PI 553951</strain>
    </source>
</reference>
<sequence>MASLVSPLSSTPRFPINLSNPKPAQPQKCFILRVRLKPFRKSCMKVVSMAQFGEPNKPSLQIGVMKEKVLEAIPVPVKELPWKKAADIALKQLLFLGEKALKWSLLALCVLSFFSDIIFSISRNRELIIPFGLFVGCFITDILKETLQQVLPISEDKGFEKHLIGLGCLFAAVKFISNGLPMQAQVLLLNVANGGFLQVLWLWRGLLNGSDDEEDVDNSTDASLAM</sequence>
<evidence type="ECO:0000313" key="1">
    <source>
        <dbReference type="EMBL" id="KAK9946335.1"/>
    </source>
</evidence>
<evidence type="ECO:0000313" key="2">
    <source>
        <dbReference type="Proteomes" id="UP001457282"/>
    </source>
</evidence>